<dbReference type="EMBL" id="LVKK01000106">
    <property type="protein sequence ID" value="OAG35875.1"/>
    <property type="molecule type" value="Genomic_DNA"/>
</dbReference>
<gene>
    <name evidence="3" type="ORF">AYO21_09958</name>
</gene>
<dbReference type="Proteomes" id="UP000077002">
    <property type="component" value="Unassembled WGS sequence"/>
</dbReference>
<dbReference type="InterPro" id="IPR055420">
    <property type="entry name" value="IgD3_Trs65"/>
</dbReference>
<dbReference type="GO" id="GO:0005802">
    <property type="term" value="C:trans-Golgi network"/>
    <property type="evidence" value="ECO:0007669"/>
    <property type="project" value="TreeGrafter"/>
</dbReference>
<dbReference type="GeneID" id="34605085"/>
<comment type="caution">
    <text evidence="3">The sequence shown here is derived from an EMBL/GenBank/DDBJ whole genome shotgun (WGS) entry which is preliminary data.</text>
</comment>
<dbReference type="PANTHER" id="PTHR28159:SF1">
    <property type="entry name" value="TRAFFICKING PROTEIN PARTICLE COMPLEX II-SPECIFIC SUBUNIT 65"/>
    <property type="match status" value="1"/>
</dbReference>
<proteinExistence type="predicted"/>
<dbReference type="GO" id="GO:0006891">
    <property type="term" value="P:intra-Golgi vesicle-mediated transport"/>
    <property type="evidence" value="ECO:0007669"/>
    <property type="project" value="InterPro"/>
</dbReference>
<evidence type="ECO:0000256" key="1">
    <source>
        <dbReference type="SAM" id="MobiDB-lite"/>
    </source>
</evidence>
<dbReference type="AlphaFoldDB" id="A0A177EV17"/>
<dbReference type="InterPro" id="IPR024662">
    <property type="entry name" value="Trs65"/>
</dbReference>
<dbReference type="PANTHER" id="PTHR28159">
    <property type="entry name" value="TRAFFICKING PROTEIN PARTICLE COMPLEX II-SPECIFIC SUBUNIT 65"/>
    <property type="match status" value="1"/>
</dbReference>
<evidence type="ECO:0000259" key="2">
    <source>
        <dbReference type="Pfam" id="PF12735"/>
    </source>
</evidence>
<evidence type="ECO:0000313" key="3">
    <source>
        <dbReference type="EMBL" id="OAG35875.1"/>
    </source>
</evidence>
<dbReference type="OrthoDB" id="5345392at2759"/>
<sequence>MEAELFKSALVDAIIPEDTVSEISEILQAGAEAHNDSNQLLAIKERDLLFFGMFGAIHLRNSVLLMPRSDERLRTLAAIRLPHCDEDVLKSFLSQLSFKVDVWAIEESPGNEQNATGAAPPKDLVYTAEAIQKNEPMVLASETTTSGQTLTLVWEIEISLNRPRFRLPQPAIILIPSATITAPQREETDKNDDLAPFRPLEANVLEPMRFLPGWKQNPPYLAASRLERVLPMTATHKHRVHLQHVPSRRHRAVPATMSRIRYQKVNTFTTAPTTIALLDIDIIPFVRVDATVEHIDLSLKNGRTESLMPGFLPMHARSGDCVTFLYRLYQNSDLDRHPGFGFANPNIDVLSIVLRLAMQVNEQCHPVLVMNWTANVDFTPALNPSFGPPSQPIQRPNRPTSLPVHPDSGAVASVPTLSTSLQPTFATNPRSGLSISFTAPMSPVQVGEPFTWKVLVMNNSTKTAKIAIIPLPRVQRQTTQTQLFAKRHAPKSSTASFHPRERRHTRDGEDTDIAQAIVDENVVYAMHHAQPVPPETDLMALTAELRIGPLAPDQCHESEIQMVAFEVGTLRVDAMRIVDLVREVEEGAAAAGVLTDIRDLPDVVVVKASGGSDRQ</sequence>
<feature type="domain" description="Trafficking protein particle complex II-specific subunit 65 IgD3" evidence="2">
    <location>
        <begin position="414"/>
        <end position="605"/>
    </location>
</feature>
<name>A0A177EV17_9EURO</name>
<reference evidence="3 4" key="1">
    <citation type="submission" date="2016-03" db="EMBL/GenBank/DDBJ databases">
        <title>Draft genome sequence of the Fonsecaea monophora CBS 269.37.</title>
        <authorList>
            <person name="Bombassaro A."/>
            <person name="Vinicius W.A."/>
            <person name="De Hoog S."/>
            <person name="Sun J."/>
            <person name="Souza E.M."/>
            <person name="Raittz R.T."/>
            <person name="Costa F."/>
            <person name="Leao A.C."/>
            <person name="Tadra-Sfeir M.Z."/>
            <person name="Baura V."/>
            <person name="Balsanelli E."/>
            <person name="Pedrosa F.O."/>
            <person name="Moreno L.F."/>
            <person name="Steffens M.B."/>
            <person name="Xi L."/>
            <person name="Bocca A.L."/>
            <person name="Felipe M.S."/>
            <person name="Teixeira M."/>
            <person name="Telles Filho F.Q."/>
            <person name="Azevedo C.M."/>
            <person name="Gomes R."/>
            <person name="Vicente V.A."/>
        </authorList>
    </citation>
    <scope>NUCLEOTIDE SEQUENCE [LARGE SCALE GENOMIC DNA]</scope>
    <source>
        <strain evidence="3 4">CBS 269.37</strain>
    </source>
</reference>
<dbReference type="RefSeq" id="XP_022507827.1">
    <property type="nucleotide sequence ID" value="XM_022659884.1"/>
</dbReference>
<organism evidence="3 4">
    <name type="scientific">Fonsecaea monophora</name>
    <dbReference type="NCBI Taxonomy" id="254056"/>
    <lineage>
        <taxon>Eukaryota</taxon>
        <taxon>Fungi</taxon>
        <taxon>Dikarya</taxon>
        <taxon>Ascomycota</taxon>
        <taxon>Pezizomycotina</taxon>
        <taxon>Eurotiomycetes</taxon>
        <taxon>Chaetothyriomycetidae</taxon>
        <taxon>Chaetothyriales</taxon>
        <taxon>Herpotrichiellaceae</taxon>
        <taxon>Fonsecaea</taxon>
    </lineage>
</organism>
<feature type="region of interest" description="Disordered" evidence="1">
    <location>
        <begin position="481"/>
        <end position="507"/>
    </location>
</feature>
<protein>
    <recommendedName>
        <fullName evidence="2">Trafficking protein particle complex II-specific subunit 65 IgD3 domain-containing protein</fullName>
    </recommendedName>
</protein>
<dbReference type="GO" id="GO:1990071">
    <property type="term" value="C:TRAPPII protein complex"/>
    <property type="evidence" value="ECO:0007669"/>
    <property type="project" value="InterPro"/>
</dbReference>
<accession>A0A177EV17</accession>
<dbReference type="Pfam" id="PF12735">
    <property type="entry name" value="IgD3_Trs65"/>
    <property type="match status" value="1"/>
</dbReference>
<evidence type="ECO:0000313" key="4">
    <source>
        <dbReference type="Proteomes" id="UP000077002"/>
    </source>
</evidence>
<keyword evidence="4" id="KW-1185">Reference proteome</keyword>